<feature type="domain" description="CusB-like beta-barrel" evidence="4">
    <location>
        <begin position="227"/>
        <end position="297"/>
    </location>
</feature>
<dbReference type="InterPro" id="IPR058792">
    <property type="entry name" value="Beta-barrel_RND_2"/>
</dbReference>
<proteinExistence type="inferred from homology"/>
<evidence type="ECO:0000313" key="6">
    <source>
        <dbReference type="Proteomes" id="UP000645390"/>
    </source>
</evidence>
<dbReference type="Gene3D" id="2.40.30.170">
    <property type="match status" value="1"/>
</dbReference>
<keyword evidence="3" id="KW-0732">Signal</keyword>
<dbReference type="PROSITE" id="PS51257">
    <property type="entry name" value="PROKAR_LIPOPROTEIN"/>
    <property type="match status" value="1"/>
</dbReference>
<evidence type="ECO:0000256" key="2">
    <source>
        <dbReference type="ARBA" id="ARBA00022448"/>
    </source>
</evidence>
<dbReference type="InterPro" id="IPR051909">
    <property type="entry name" value="MFP_Cation_Efflux"/>
</dbReference>
<gene>
    <name evidence="5" type="ORF">GCM10008119_17300</name>
</gene>
<evidence type="ECO:0000256" key="1">
    <source>
        <dbReference type="ARBA" id="ARBA00009477"/>
    </source>
</evidence>
<evidence type="ECO:0000256" key="3">
    <source>
        <dbReference type="SAM" id="SignalP"/>
    </source>
</evidence>
<dbReference type="Pfam" id="PF25954">
    <property type="entry name" value="Beta-barrel_RND_2"/>
    <property type="match status" value="1"/>
</dbReference>
<accession>A0ABQ2BHU7</accession>
<dbReference type="Proteomes" id="UP000645390">
    <property type="component" value="Unassembled WGS sequence"/>
</dbReference>
<dbReference type="EMBL" id="BMDJ01000004">
    <property type="protein sequence ID" value="GGI25366.1"/>
    <property type="molecule type" value="Genomic_DNA"/>
</dbReference>
<dbReference type="PANTHER" id="PTHR30097:SF4">
    <property type="entry name" value="SLR6042 PROTEIN"/>
    <property type="match status" value="1"/>
</dbReference>
<dbReference type="RefSeq" id="WP_188413167.1">
    <property type="nucleotide sequence ID" value="NZ_BMDJ01000004.1"/>
</dbReference>
<reference evidence="6" key="1">
    <citation type="journal article" date="2019" name="Int. J. Syst. Evol. Microbiol.">
        <title>The Global Catalogue of Microorganisms (GCM) 10K type strain sequencing project: providing services to taxonomists for standard genome sequencing and annotation.</title>
        <authorList>
            <consortium name="The Broad Institute Genomics Platform"/>
            <consortium name="The Broad Institute Genome Sequencing Center for Infectious Disease"/>
            <person name="Wu L."/>
            <person name="Ma J."/>
        </authorList>
    </citation>
    <scope>NUCLEOTIDE SEQUENCE [LARGE SCALE GENOMIC DNA]</scope>
    <source>
        <strain evidence="6">CCM 8939</strain>
    </source>
</reference>
<comment type="similarity">
    <text evidence="1">Belongs to the membrane fusion protein (MFP) (TC 8.A.1) family.</text>
</comment>
<evidence type="ECO:0000259" key="4">
    <source>
        <dbReference type="Pfam" id="PF25954"/>
    </source>
</evidence>
<dbReference type="InterPro" id="IPR006143">
    <property type="entry name" value="RND_pump_MFP"/>
</dbReference>
<feature type="signal peptide" evidence="3">
    <location>
        <begin position="1"/>
        <end position="21"/>
    </location>
</feature>
<dbReference type="Gene3D" id="1.10.287.470">
    <property type="entry name" value="Helix hairpin bin"/>
    <property type="match status" value="1"/>
</dbReference>
<protein>
    <submittedName>
        <fullName evidence="5">Hemolysin D</fullName>
    </submittedName>
</protein>
<comment type="caution">
    <text evidence="5">The sequence shown here is derived from an EMBL/GenBank/DDBJ whole genome shotgun (WGS) entry which is preliminary data.</text>
</comment>
<organism evidence="5 6">
    <name type="scientific">Pedobacter mendelii</name>
    <dbReference type="NCBI Taxonomy" id="1908240"/>
    <lineage>
        <taxon>Bacteria</taxon>
        <taxon>Pseudomonadati</taxon>
        <taxon>Bacteroidota</taxon>
        <taxon>Sphingobacteriia</taxon>
        <taxon>Sphingobacteriales</taxon>
        <taxon>Sphingobacteriaceae</taxon>
        <taxon>Pedobacter</taxon>
    </lineage>
</organism>
<feature type="chain" id="PRO_5047166435" evidence="3">
    <location>
        <begin position="22"/>
        <end position="376"/>
    </location>
</feature>
<keyword evidence="6" id="KW-1185">Reference proteome</keyword>
<name>A0ABQ2BHU7_9SPHI</name>
<keyword evidence="2" id="KW-0813">Transport</keyword>
<dbReference type="NCBIfam" id="TIGR01730">
    <property type="entry name" value="RND_mfp"/>
    <property type="match status" value="1"/>
</dbReference>
<sequence>MKNIISILIIFLLFGCSQEKAAPEQVENTTTESDVVALNTAQLKNAGIETGKMENLNIASVIKVSGSIDVPPQNMVSVSMPLGGYLRSTKLLPGMHVNKGEAIAVMEDQQYIQMQQDYLTIKAKLDFAQREYLRQKELNQSQASSNKVFQQAEAEYKTLRISLGAFSEKLSLININAGKLSERNISRQINLYSPITGFVSKVNVNIGKYVNPSDVLFELVNPTDIHLNLNVFEKDLPKLAIGQKLKAYSNNMPDKKYDCEIILISKDLNTDHVAEVHCHFENYDKTLIPGMYMNAEIEVNNNTSATLPDEAFVDFEGKQYIFIALSSNKFRMNPIETGISESGRTEIKHPELVKDKFIVTKGAYTLLMKLKNKADD</sequence>
<evidence type="ECO:0000313" key="5">
    <source>
        <dbReference type="EMBL" id="GGI25366.1"/>
    </source>
</evidence>
<dbReference type="Gene3D" id="2.40.420.20">
    <property type="match status" value="1"/>
</dbReference>
<dbReference type="PANTHER" id="PTHR30097">
    <property type="entry name" value="CATION EFFLUX SYSTEM PROTEIN CUSB"/>
    <property type="match status" value="1"/>
</dbReference>
<dbReference type="SUPFAM" id="SSF111369">
    <property type="entry name" value="HlyD-like secretion proteins"/>
    <property type="match status" value="1"/>
</dbReference>